<evidence type="ECO:0000259" key="2">
    <source>
        <dbReference type="PROSITE" id="PS50943"/>
    </source>
</evidence>
<keyword evidence="4" id="KW-1185">Reference proteome</keyword>
<evidence type="ECO:0000313" key="3">
    <source>
        <dbReference type="EMBL" id="SDT85855.1"/>
    </source>
</evidence>
<evidence type="ECO:0000256" key="1">
    <source>
        <dbReference type="SAM" id="MobiDB-lite"/>
    </source>
</evidence>
<dbReference type="Gene3D" id="1.10.260.40">
    <property type="entry name" value="lambda repressor-like DNA-binding domains"/>
    <property type="match status" value="1"/>
</dbReference>
<accession>A0ABY0V4Y8</accession>
<feature type="domain" description="HTH cro/C1-type" evidence="2">
    <location>
        <begin position="24"/>
        <end position="62"/>
    </location>
</feature>
<dbReference type="SMART" id="SM00530">
    <property type="entry name" value="HTH_XRE"/>
    <property type="match status" value="1"/>
</dbReference>
<reference evidence="3 4" key="1">
    <citation type="submission" date="2016-10" db="EMBL/GenBank/DDBJ databases">
        <authorList>
            <person name="Varghese N."/>
            <person name="Submissions S."/>
        </authorList>
    </citation>
    <scope>NUCLEOTIDE SEQUENCE [LARGE SCALE GENOMIC DNA]</scope>
    <source>
        <strain evidence="3 4">DSM 9169</strain>
    </source>
</reference>
<dbReference type="Pfam" id="PF01381">
    <property type="entry name" value="HTH_3"/>
    <property type="match status" value="1"/>
</dbReference>
<dbReference type="EMBL" id="LT629792">
    <property type="protein sequence ID" value="SDT85855.1"/>
    <property type="molecule type" value="Genomic_DNA"/>
</dbReference>
<sequence>MFAEVLGHDKNMSTDEMHRLGKAVLQRRQDLGLSQDDVGKKGGPSTTTLSKIENGEAPSIRTRTKEDLERVLKWPKGTIDALLNGEELPPIPLVDRTDCDVTAGMSETQVSGQHLASAFEQVAQFNVIALETLSPRDRIFGLSWLLGRDIHDIDLLTERDAEELLAIVKAAFMREGRRLQTSKDAYRTASTPSGFTRAQIDSELENGGTFADAIRRLSDREDDLLHQEVYGGTPPPDPDDYGVYAQRGDVEAEQEASQEMP</sequence>
<dbReference type="Proteomes" id="UP000198976">
    <property type="component" value="Chromosome I"/>
</dbReference>
<evidence type="ECO:0000313" key="4">
    <source>
        <dbReference type="Proteomes" id="UP000198976"/>
    </source>
</evidence>
<dbReference type="InterPro" id="IPR010982">
    <property type="entry name" value="Lambda_DNA-bd_dom_sf"/>
</dbReference>
<dbReference type="CDD" id="cd00093">
    <property type="entry name" value="HTH_XRE"/>
    <property type="match status" value="1"/>
</dbReference>
<gene>
    <name evidence="3" type="ORF">SAMN04489714_0176</name>
</gene>
<feature type="compositionally biased region" description="Acidic residues" evidence="1">
    <location>
        <begin position="251"/>
        <end position="261"/>
    </location>
</feature>
<name>A0ABY0V4Y8_9ACTO</name>
<organism evidence="3 4">
    <name type="scientific">Schaalia radingae</name>
    <dbReference type="NCBI Taxonomy" id="131110"/>
    <lineage>
        <taxon>Bacteria</taxon>
        <taxon>Bacillati</taxon>
        <taxon>Actinomycetota</taxon>
        <taxon>Actinomycetes</taxon>
        <taxon>Actinomycetales</taxon>
        <taxon>Actinomycetaceae</taxon>
        <taxon>Schaalia</taxon>
    </lineage>
</organism>
<dbReference type="InterPro" id="IPR001387">
    <property type="entry name" value="Cro/C1-type_HTH"/>
</dbReference>
<feature type="region of interest" description="Disordered" evidence="1">
    <location>
        <begin position="224"/>
        <end position="261"/>
    </location>
</feature>
<dbReference type="PROSITE" id="PS50943">
    <property type="entry name" value="HTH_CROC1"/>
    <property type="match status" value="1"/>
</dbReference>
<proteinExistence type="predicted"/>
<feature type="region of interest" description="Disordered" evidence="1">
    <location>
        <begin position="32"/>
        <end position="64"/>
    </location>
</feature>
<protein>
    <submittedName>
        <fullName evidence="3">Helix-turn-helix domain-containing protein</fullName>
    </submittedName>
</protein>
<dbReference type="SUPFAM" id="SSF47413">
    <property type="entry name" value="lambda repressor-like DNA-binding domains"/>
    <property type="match status" value="1"/>
</dbReference>